<keyword evidence="2" id="KW-1185">Reference proteome</keyword>
<name>A0ACB7Y056_9ERIC</name>
<evidence type="ECO:0000313" key="1">
    <source>
        <dbReference type="EMBL" id="KAH7846310.1"/>
    </source>
</evidence>
<organism evidence="1 2">
    <name type="scientific">Vaccinium darrowii</name>
    <dbReference type="NCBI Taxonomy" id="229202"/>
    <lineage>
        <taxon>Eukaryota</taxon>
        <taxon>Viridiplantae</taxon>
        <taxon>Streptophyta</taxon>
        <taxon>Embryophyta</taxon>
        <taxon>Tracheophyta</taxon>
        <taxon>Spermatophyta</taxon>
        <taxon>Magnoliopsida</taxon>
        <taxon>eudicotyledons</taxon>
        <taxon>Gunneridae</taxon>
        <taxon>Pentapetalae</taxon>
        <taxon>asterids</taxon>
        <taxon>Ericales</taxon>
        <taxon>Ericaceae</taxon>
        <taxon>Vaccinioideae</taxon>
        <taxon>Vaccinieae</taxon>
        <taxon>Vaccinium</taxon>
    </lineage>
</organism>
<proteinExistence type="predicted"/>
<dbReference type="Proteomes" id="UP000828048">
    <property type="component" value="Chromosome 5"/>
</dbReference>
<reference evidence="1 2" key="1">
    <citation type="journal article" date="2021" name="Hortic Res">
        <title>High-quality reference genome and annotation aids understanding of berry development for evergreen blueberry (Vaccinium darrowii).</title>
        <authorList>
            <person name="Yu J."/>
            <person name="Hulse-Kemp A.M."/>
            <person name="Babiker E."/>
            <person name="Staton M."/>
        </authorList>
    </citation>
    <scope>NUCLEOTIDE SEQUENCE [LARGE SCALE GENOMIC DNA]</scope>
    <source>
        <strain evidence="2">cv. NJ 8807/NJ 8810</strain>
        <tissue evidence="1">Young leaf</tissue>
    </source>
</reference>
<sequence>MIESTLLSVSLYCLLFVADGHHNRDGPLFVVVISQVRHAMIDLSLVMEYCDNRSQLQREETIQKKRKKQSAKDDDDELPHSKKLGSEDGFVFSTRRVTRSASKQQQQQHGEGEKQKKPVCSLDWREMTDEELKAYKKKAEESEGFDVGEVPEDVFMNIIIPCELDGPASELRPYDKMAKKALVAYNEENGTEYKFVKHVRVNRKGGATVSSYFITFQAKDKKAGSQNFQTAVGCYRDIIDVGFCRVEKKLQEPQVRGGPRKLKSSWTVGVKTSYCLNLGDGHTGIWELTGLVPTMPIERLEQAQTYDSEGMYVSYWLPELAALPREKRNFPGHLYINNPVVPL</sequence>
<gene>
    <name evidence="1" type="ORF">Vadar_012386</name>
</gene>
<protein>
    <submittedName>
        <fullName evidence="1">Uncharacterized protein</fullName>
    </submittedName>
</protein>
<dbReference type="EMBL" id="CM037155">
    <property type="protein sequence ID" value="KAH7846310.1"/>
    <property type="molecule type" value="Genomic_DNA"/>
</dbReference>
<accession>A0ACB7Y056</accession>
<evidence type="ECO:0000313" key="2">
    <source>
        <dbReference type="Proteomes" id="UP000828048"/>
    </source>
</evidence>
<comment type="caution">
    <text evidence="1">The sequence shown here is derived from an EMBL/GenBank/DDBJ whole genome shotgun (WGS) entry which is preliminary data.</text>
</comment>